<evidence type="ECO:0000259" key="8">
    <source>
        <dbReference type="Pfam" id="PF02952"/>
    </source>
</evidence>
<dbReference type="GO" id="GO:0008736">
    <property type="term" value="F:L-fucose isomerase activity"/>
    <property type="evidence" value="ECO:0007669"/>
    <property type="project" value="UniProtKB-UniRule"/>
</dbReference>
<dbReference type="InterPro" id="IPR038391">
    <property type="entry name" value="Fucose_iso_dom1_sf"/>
</dbReference>
<reference evidence="11" key="2">
    <citation type="submission" date="2021-04" db="EMBL/GenBank/DDBJ databases">
        <authorList>
            <person name="Gilroy R."/>
        </authorList>
    </citation>
    <scope>NUCLEOTIDE SEQUENCE</scope>
    <source>
        <strain evidence="11">CHK169-2315</strain>
    </source>
</reference>
<comment type="function">
    <text evidence="7">Converts the aldose L-fucose into the corresponding ketose L-fuculose.</text>
</comment>
<evidence type="ECO:0000256" key="4">
    <source>
        <dbReference type="ARBA" id="ARBA00023235"/>
    </source>
</evidence>
<dbReference type="InterPro" id="IPR004216">
    <property type="entry name" value="Fuc/Ara_isomerase_C"/>
</dbReference>
<dbReference type="GO" id="GO:0005737">
    <property type="term" value="C:cytoplasm"/>
    <property type="evidence" value="ECO:0007669"/>
    <property type="project" value="UniProtKB-SubCell"/>
</dbReference>
<sequence>MTKDPRYVGDLPKIGIRPTIDGRRRGVRESLEETTMNLAKAAADLIRENVFYYTGQPVDVVIADTCIGGVYEAQQAAEKFKREGVGVSITVTPCWCYGSETMDMDPHLPKAVWGFNGTERPGAVYLAAVLAGYNQKGLPTFGIYGEDVQDAGDTNIPLDVQEKLIRFAKAGLSVAMMRGKSYLSMGSVSMGIAGSMVNEEFFQKYLGMRNEYIDMSEFVRRFEEEIYDKEEFEKALEWTKENCIEGPDNNKEENMKSREEKDEDWETVVKMVLIARDLMVGNDKLAELGFDEEAFGRNALIAGFQGQRQWTDHFPNGDYMEAILNSSFDWNGIRAPYLLATENDNLNAVSMLFGYLLTNRAQLFADVRTFWSPEAVKRVTGHELSGKAKDGIIHLINSGPATLDGAGEQTDSNGNPTMKPFWEITEEEVEKTLKATEWRPANLEYFRGGGYSSDFLTKGEMPVTITRLNLVDGLGPVLQIAEGYVVDIPESVHDTLDGRTDPTWPTTWFVPRTTGEGAFKDVYSVMNHWGANHCSMSYGHIGADLLALSSMLRIPVNMHNVPEDQIFRPNAWNMFGTTDREGADFRACENFGPLYK</sequence>
<dbReference type="InterPro" id="IPR038393">
    <property type="entry name" value="Fuc_iso_dom3_sf"/>
</dbReference>
<dbReference type="GO" id="GO:0019571">
    <property type="term" value="P:D-arabinose catabolic process"/>
    <property type="evidence" value="ECO:0007669"/>
    <property type="project" value="TreeGrafter"/>
</dbReference>
<comment type="pathway">
    <text evidence="7">Carbohydrate degradation; L-fucose degradation; L-lactaldehyde and glycerone phosphate from L-fucose: step 1/3.</text>
</comment>
<dbReference type="GO" id="GO:0008790">
    <property type="term" value="F:arabinose isomerase activity"/>
    <property type="evidence" value="ECO:0007669"/>
    <property type="project" value="TreeGrafter"/>
</dbReference>
<evidence type="ECO:0000259" key="9">
    <source>
        <dbReference type="Pfam" id="PF07881"/>
    </source>
</evidence>
<feature type="domain" description="L-fucose isomerase N-terminal-1" evidence="9">
    <location>
        <begin position="12"/>
        <end position="179"/>
    </location>
</feature>
<dbReference type="Gene3D" id="3.40.275.10">
    <property type="entry name" value="L-fucose Isomerase, Chain A, domain 2"/>
    <property type="match status" value="1"/>
</dbReference>
<dbReference type="PANTHER" id="PTHR37840">
    <property type="entry name" value="L-FUCOSE ISOMERASE"/>
    <property type="match status" value="1"/>
</dbReference>
<feature type="active site" description="Proton acceptor" evidence="7">
    <location>
        <position position="366"/>
    </location>
</feature>
<dbReference type="Proteomes" id="UP000823937">
    <property type="component" value="Unassembled WGS sequence"/>
</dbReference>
<evidence type="ECO:0000313" key="11">
    <source>
        <dbReference type="EMBL" id="HIV75254.1"/>
    </source>
</evidence>
<keyword evidence="6 7" id="KW-0119">Carbohydrate metabolism</keyword>
<organism evidence="11 12">
    <name type="scientific">Candidatus Pseudogracilibacillus intestinigallinarum</name>
    <dbReference type="NCBI Taxonomy" id="2838742"/>
    <lineage>
        <taxon>Bacteria</taxon>
        <taxon>Bacillati</taxon>
        <taxon>Bacillota</taxon>
        <taxon>Bacilli</taxon>
        <taxon>Bacillales</taxon>
        <taxon>Bacillaceae</taxon>
        <taxon>Pseudogracilibacillus</taxon>
    </lineage>
</organism>
<dbReference type="Gene3D" id="3.20.14.10">
    <property type="entry name" value="L-fucose/L-arabinose isomerase, C-terminal"/>
    <property type="match status" value="1"/>
</dbReference>
<feature type="binding site" evidence="7">
    <location>
        <position position="366"/>
    </location>
    <ligand>
        <name>Mn(2+)</name>
        <dbReference type="ChEBI" id="CHEBI:29035"/>
    </ligand>
</feature>
<comment type="similarity">
    <text evidence="7">Belongs to the L-fucose isomerase family.</text>
</comment>
<proteinExistence type="inferred from homology"/>
<evidence type="ECO:0000256" key="2">
    <source>
        <dbReference type="ARBA" id="ARBA00022723"/>
    </source>
</evidence>
<keyword evidence="3 7" id="KW-0464">Manganese</keyword>
<feature type="domain" description="L-fucose isomerase N-terminal-2" evidence="10">
    <location>
        <begin position="180"/>
        <end position="359"/>
    </location>
</feature>
<dbReference type="FunFam" id="3.40.50.1070:FF:000001">
    <property type="entry name" value="L-fucose isomerase"/>
    <property type="match status" value="1"/>
</dbReference>
<dbReference type="InterPro" id="IPR012889">
    <property type="entry name" value="Fucose_isomerase_N2"/>
</dbReference>
<comment type="cofactor">
    <cofactor evidence="7">
        <name>Mn(2+)</name>
        <dbReference type="ChEBI" id="CHEBI:29035"/>
    </cofactor>
</comment>
<dbReference type="Gene3D" id="3.40.50.1070">
    <property type="match status" value="1"/>
</dbReference>
<feature type="active site" description="Proton acceptor" evidence="7">
    <location>
        <position position="342"/>
    </location>
</feature>
<keyword evidence="4 7" id="KW-0413">Isomerase</keyword>
<dbReference type="GO" id="GO:0030145">
    <property type="term" value="F:manganese ion binding"/>
    <property type="evidence" value="ECO:0007669"/>
    <property type="project" value="UniProtKB-UniRule"/>
</dbReference>
<dbReference type="EC" id="5.3.1.25" evidence="7"/>
<evidence type="ECO:0000313" key="12">
    <source>
        <dbReference type="Proteomes" id="UP000823937"/>
    </source>
</evidence>
<feature type="binding site" evidence="7">
    <location>
        <position position="342"/>
    </location>
    <ligand>
        <name>Mn(2+)</name>
        <dbReference type="ChEBI" id="CHEBI:29035"/>
    </ligand>
</feature>
<dbReference type="SUPFAM" id="SSF53743">
    <property type="entry name" value="FucI/AraA N-terminal and middle domains"/>
    <property type="match status" value="1"/>
</dbReference>
<evidence type="ECO:0000259" key="10">
    <source>
        <dbReference type="Pfam" id="PF07882"/>
    </source>
</evidence>
<comment type="catalytic activity">
    <reaction evidence="7">
        <text>L-fucose = L-fuculose</text>
        <dbReference type="Rhea" id="RHEA:17233"/>
        <dbReference type="ChEBI" id="CHEBI:2181"/>
        <dbReference type="ChEBI" id="CHEBI:17617"/>
        <dbReference type="EC" id="5.3.1.25"/>
    </reaction>
</comment>
<feature type="domain" description="L-fucose isomerase C-terminal" evidence="8">
    <location>
        <begin position="395"/>
        <end position="559"/>
    </location>
</feature>
<dbReference type="InterPro" id="IPR012888">
    <property type="entry name" value="Fucose_iso_N1"/>
</dbReference>
<evidence type="ECO:0000256" key="5">
    <source>
        <dbReference type="ARBA" id="ARBA00023253"/>
    </source>
</evidence>
<comment type="subcellular location">
    <subcellularLocation>
        <location evidence="7">Cytoplasm</location>
    </subcellularLocation>
</comment>
<accession>A0A9D1PN11</accession>
<dbReference type="EMBL" id="DXHX01000130">
    <property type="protein sequence ID" value="HIV75254.1"/>
    <property type="molecule type" value="Genomic_DNA"/>
</dbReference>
<dbReference type="InterPro" id="IPR038392">
    <property type="entry name" value="Fucose_isomerase_dom2_sf"/>
</dbReference>
<evidence type="ECO:0000256" key="3">
    <source>
        <dbReference type="ARBA" id="ARBA00023211"/>
    </source>
</evidence>
<dbReference type="InterPro" id="IPR005763">
    <property type="entry name" value="Fucose_isomerase"/>
</dbReference>
<protein>
    <recommendedName>
        <fullName evidence="7">L-fucose isomerase</fullName>
        <shortName evidence="7">FucIase</shortName>
        <ecNumber evidence="7">5.3.1.25</ecNumber>
    </recommendedName>
    <alternativeName>
        <fullName evidence="7">6-deoxy-L-galactose isomerase</fullName>
    </alternativeName>
</protein>
<dbReference type="Pfam" id="PF07881">
    <property type="entry name" value="Fucose_iso_N1"/>
    <property type="match status" value="1"/>
</dbReference>
<dbReference type="SUPFAM" id="SSF50443">
    <property type="entry name" value="FucI/AraA C-terminal domain-like"/>
    <property type="match status" value="1"/>
</dbReference>
<evidence type="ECO:0000256" key="7">
    <source>
        <dbReference type="HAMAP-Rule" id="MF_01254"/>
    </source>
</evidence>
<dbReference type="PANTHER" id="PTHR37840:SF1">
    <property type="entry name" value="L-FUCOSE ISOMERASE"/>
    <property type="match status" value="1"/>
</dbReference>
<evidence type="ECO:0000256" key="1">
    <source>
        <dbReference type="ARBA" id="ARBA00022490"/>
    </source>
</evidence>
<evidence type="ECO:0000256" key="6">
    <source>
        <dbReference type="ARBA" id="ARBA00023277"/>
    </source>
</evidence>
<name>A0A9D1PN11_9BACI</name>
<dbReference type="NCBIfam" id="NF008220">
    <property type="entry name" value="PRK10991.1"/>
    <property type="match status" value="1"/>
</dbReference>
<keyword evidence="1 7" id="KW-0963">Cytoplasm</keyword>
<dbReference type="InterPro" id="IPR015888">
    <property type="entry name" value="Fuc_isomerase_C"/>
</dbReference>
<feature type="binding site" evidence="7">
    <location>
        <position position="533"/>
    </location>
    <ligand>
        <name>Mn(2+)</name>
        <dbReference type="ChEBI" id="CHEBI:29035"/>
    </ligand>
</feature>
<gene>
    <name evidence="7" type="primary">fucI</name>
    <name evidence="11" type="ORF">H9895_09270</name>
</gene>
<keyword evidence="2 7" id="KW-0479">Metal-binding</keyword>
<dbReference type="HAMAP" id="MF_01254">
    <property type="entry name" value="Fucose_iso"/>
    <property type="match status" value="1"/>
</dbReference>
<dbReference type="Pfam" id="PF07882">
    <property type="entry name" value="Fucose_iso_N2"/>
    <property type="match status" value="1"/>
</dbReference>
<keyword evidence="5 7" id="KW-0294">Fucose metabolism</keyword>
<dbReference type="Pfam" id="PF02952">
    <property type="entry name" value="Fucose_iso_C"/>
    <property type="match status" value="1"/>
</dbReference>
<dbReference type="GO" id="GO:0042355">
    <property type="term" value="P:L-fucose catabolic process"/>
    <property type="evidence" value="ECO:0007669"/>
    <property type="project" value="UniProtKB-UniRule"/>
</dbReference>
<dbReference type="InterPro" id="IPR009015">
    <property type="entry name" value="Fucose_isomerase_N/cen_sf"/>
</dbReference>
<reference evidence="11" key="1">
    <citation type="journal article" date="2021" name="PeerJ">
        <title>Extensive microbial diversity within the chicken gut microbiome revealed by metagenomics and culture.</title>
        <authorList>
            <person name="Gilroy R."/>
            <person name="Ravi A."/>
            <person name="Getino M."/>
            <person name="Pursley I."/>
            <person name="Horton D.L."/>
            <person name="Alikhan N.F."/>
            <person name="Baker D."/>
            <person name="Gharbi K."/>
            <person name="Hall N."/>
            <person name="Watson M."/>
            <person name="Adriaenssens E.M."/>
            <person name="Foster-Nyarko E."/>
            <person name="Jarju S."/>
            <person name="Secka A."/>
            <person name="Antonio M."/>
            <person name="Oren A."/>
            <person name="Chaudhuri R.R."/>
            <person name="La Ragione R."/>
            <person name="Hildebrand F."/>
            <person name="Pallen M.J."/>
        </authorList>
    </citation>
    <scope>NUCLEOTIDE SEQUENCE</scope>
    <source>
        <strain evidence="11">CHK169-2315</strain>
    </source>
</reference>
<dbReference type="AlphaFoldDB" id="A0A9D1PN11"/>
<dbReference type="NCBIfam" id="TIGR01089">
    <property type="entry name" value="fucI"/>
    <property type="match status" value="1"/>
</dbReference>
<comment type="caution">
    <text evidence="11">The sequence shown here is derived from an EMBL/GenBank/DDBJ whole genome shotgun (WGS) entry which is preliminary data.</text>
</comment>